<feature type="active site" description="Schiff-base intermediate with substrate; via topaquinone" evidence="7">
    <location>
        <position position="476"/>
    </location>
</feature>
<dbReference type="SUPFAM" id="SSF54416">
    <property type="entry name" value="Amine oxidase N-terminal region"/>
    <property type="match status" value="2"/>
</dbReference>
<evidence type="ECO:0000256" key="2">
    <source>
        <dbReference type="ARBA" id="ARBA00007983"/>
    </source>
</evidence>
<dbReference type="SUPFAM" id="SSF49998">
    <property type="entry name" value="Amine oxidase catalytic domain"/>
    <property type="match status" value="1"/>
</dbReference>
<feature type="domain" description="DUF1965" evidence="13">
    <location>
        <begin position="245"/>
        <end position="306"/>
    </location>
</feature>
<evidence type="ECO:0000256" key="3">
    <source>
        <dbReference type="ARBA" id="ARBA00022723"/>
    </source>
</evidence>
<keyword evidence="11" id="KW-0472">Membrane</keyword>
<keyword evidence="3 9" id="KW-0479">Metal-binding</keyword>
<proteinExistence type="inferred from homology"/>
<dbReference type="PANTHER" id="PTHR10638">
    <property type="entry name" value="COPPER AMINE OXIDASE"/>
    <property type="match status" value="1"/>
</dbReference>
<dbReference type="AlphaFoldDB" id="A0A9P6VK13"/>
<feature type="region of interest" description="Disordered" evidence="10">
    <location>
        <begin position="727"/>
        <end position="750"/>
    </location>
</feature>
<evidence type="ECO:0000256" key="9">
    <source>
        <dbReference type="RuleBase" id="RU000672"/>
    </source>
</evidence>
<reference evidence="14" key="1">
    <citation type="submission" date="2019-07" db="EMBL/GenBank/DDBJ databases">
        <title>Hyphodiscus hymeniophilus genome sequencing and assembly.</title>
        <authorList>
            <person name="Kramer G."/>
            <person name="Nodwell J."/>
        </authorList>
    </citation>
    <scope>NUCLEOTIDE SEQUENCE</scope>
    <source>
        <strain evidence="14">ATCC 34498</strain>
    </source>
</reference>
<keyword evidence="5 9" id="KW-0560">Oxidoreductase</keyword>
<evidence type="ECO:0000259" key="13">
    <source>
        <dbReference type="Pfam" id="PF09248"/>
    </source>
</evidence>
<dbReference type="Pfam" id="PF09248">
    <property type="entry name" value="DUF1965"/>
    <property type="match status" value="1"/>
</dbReference>
<dbReference type="InterPro" id="IPR015328">
    <property type="entry name" value="DUF1965"/>
</dbReference>
<sequence>MASVTRYWLQVSAFIAFLFFVTTALVPFISRVHISFLPPPAPQSPSAGPFRAAKHNVWADLSEEEAQDLTKFLFSKSELNLTEALNATSPDNIISNDNQLVLVELLQPNKTDILAYFNGSSDPPKRWARVVVDQRTTEEAQYVIYAAGPLPVTKSTEIRPLEYCYNAGRNHALNPIADQEDMAKWLIGLAMAASDITLELLGREVNPYDPNTLDASARVVPYQNGTITGWVELLGPSVNVDSNFLLPQGLYIKIFVSGRDSQNWRILQWYYNEVLYESADHLRGAMKSPTFKKSDLNLEGNWTALEDFSEGLPDRKNPPPVMVHPSGVRYNVDEKEKFLSWMGFELFITTSSDTGVALHDIKFNGESVIFELGLQETYVTYASGDPKQGGQDFLDSGFLMGFRMSELVPGYDCPAYATFLSTEYHIQGQTITRKNTICIFEYTADHPLQRHTSDAQVSIGKNTYMVVRSVSTVGNYDYTFDYVFYLDGTIEVKVRASGFIFGVFWNENSSPRDEYGYRIQNAAATAIHDHVLNFKADLDIAGTSNTMVRVGIEPVTKEFSWDDKETTPRNTMHLVPRTIEKETGINWAPNAGEILLVVNDNATNAWGEKRGYRIQPGSGIGAPSHRIAANSTSSGLAAEWATQDLWVLKRKDTEPKSSTIFQAFSPTDPLVDFSKFVDDERVVNDDLVVFFNLGSHHVPHSGDIPNTLMHTSASSVMFTPFNFHDSDPTRRSAQGVRIDNNDGTTKTRYYGGTYQEGVSLKATDLEPDQSGYDGPLEKNHPEYQVNGVTDFIALAFGLF</sequence>
<evidence type="ECO:0000256" key="7">
    <source>
        <dbReference type="PIRSR" id="PIRSR600269-50"/>
    </source>
</evidence>
<comment type="similarity">
    <text evidence="2 9">Belongs to the copper/topaquinone oxidase family.</text>
</comment>
<comment type="cofactor">
    <cofactor evidence="1">
        <name>Cu cation</name>
        <dbReference type="ChEBI" id="CHEBI:23378"/>
    </cofactor>
</comment>
<dbReference type="GO" id="GO:0005886">
    <property type="term" value="C:plasma membrane"/>
    <property type="evidence" value="ECO:0007669"/>
    <property type="project" value="TreeGrafter"/>
</dbReference>
<dbReference type="InterPro" id="IPR015798">
    <property type="entry name" value="Cu_amine_oxidase_C"/>
</dbReference>
<keyword evidence="15" id="KW-1185">Reference proteome</keyword>
<evidence type="ECO:0000259" key="12">
    <source>
        <dbReference type="Pfam" id="PF01179"/>
    </source>
</evidence>
<dbReference type="InterPro" id="IPR016182">
    <property type="entry name" value="Cu_amine_oxidase_N-reg"/>
</dbReference>
<evidence type="ECO:0000256" key="10">
    <source>
        <dbReference type="SAM" id="MobiDB-lite"/>
    </source>
</evidence>
<dbReference type="PROSITE" id="PS01164">
    <property type="entry name" value="COPPER_AMINE_OXID_1"/>
    <property type="match status" value="1"/>
</dbReference>
<dbReference type="GO" id="GO:0008131">
    <property type="term" value="F:primary methylamine oxidase activity"/>
    <property type="evidence" value="ECO:0007669"/>
    <property type="project" value="InterPro"/>
</dbReference>
<keyword evidence="4 7" id="KW-0801">TPQ</keyword>
<dbReference type="InterPro" id="IPR000269">
    <property type="entry name" value="Cu_amine_oxidase"/>
</dbReference>
<feature type="modified residue" description="2',4',5'-topaquinone" evidence="8">
    <location>
        <position position="476"/>
    </location>
</feature>
<dbReference type="Proteomes" id="UP000785200">
    <property type="component" value="Unassembled WGS sequence"/>
</dbReference>
<dbReference type="Gene3D" id="2.70.98.20">
    <property type="entry name" value="Copper amine oxidase, catalytic domain"/>
    <property type="match status" value="1"/>
</dbReference>
<dbReference type="Pfam" id="PF01179">
    <property type="entry name" value="Cu_amine_oxid"/>
    <property type="match status" value="1"/>
</dbReference>
<comment type="PTM">
    <text evidence="8 9">Topaquinone (TPQ) is generated by copper-dependent autoxidation of a specific tyrosyl residue.</text>
</comment>
<evidence type="ECO:0000256" key="4">
    <source>
        <dbReference type="ARBA" id="ARBA00022772"/>
    </source>
</evidence>
<organism evidence="14 15">
    <name type="scientific">Hyphodiscus hymeniophilus</name>
    <dbReference type="NCBI Taxonomy" id="353542"/>
    <lineage>
        <taxon>Eukaryota</taxon>
        <taxon>Fungi</taxon>
        <taxon>Dikarya</taxon>
        <taxon>Ascomycota</taxon>
        <taxon>Pezizomycotina</taxon>
        <taxon>Leotiomycetes</taxon>
        <taxon>Helotiales</taxon>
        <taxon>Hyphodiscaceae</taxon>
        <taxon>Hyphodiscus</taxon>
    </lineage>
</organism>
<evidence type="ECO:0000256" key="11">
    <source>
        <dbReference type="SAM" id="Phobius"/>
    </source>
</evidence>
<comment type="cofactor">
    <cofactor evidence="9">
        <name>Cu cation</name>
        <dbReference type="ChEBI" id="CHEBI:23378"/>
    </cofactor>
    <text evidence="9">Contains 1 topaquinone per subunit.</text>
</comment>
<accession>A0A9P6VK13</accession>
<evidence type="ECO:0000256" key="1">
    <source>
        <dbReference type="ARBA" id="ARBA00001935"/>
    </source>
</evidence>
<dbReference type="GO" id="GO:0005507">
    <property type="term" value="F:copper ion binding"/>
    <property type="evidence" value="ECO:0007669"/>
    <property type="project" value="InterPro"/>
</dbReference>
<comment type="caution">
    <text evidence="14">The sequence shown here is derived from an EMBL/GenBank/DDBJ whole genome shotgun (WGS) entry which is preliminary data.</text>
</comment>
<feature type="domain" description="Copper amine oxidase catalytic" evidence="12">
    <location>
        <begin position="321"/>
        <end position="729"/>
    </location>
</feature>
<dbReference type="GO" id="GO:0048038">
    <property type="term" value="F:quinone binding"/>
    <property type="evidence" value="ECO:0007669"/>
    <property type="project" value="InterPro"/>
</dbReference>
<feature type="active site" description="Proton acceptor" evidence="7">
    <location>
        <position position="395"/>
    </location>
</feature>
<evidence type="ECO:0000313" key="14">
    <source>
        <dbReference type="EMBL" id="KAG0649626.1"/>
    </source>
</evidence>
<dbReference type="PANTHER" id="PTHR10638:SF20">
    <property type="entry name" value="AMINE OXIDASE"/>
    <property type="match status" value="1"/>
</dbReference>
<evidence type="ECO:0000256" key="5">
    <source>
        <dbReference type="ARBA" id="ARBA00023002"/>
    </source>
</evidence>
<dbReference type="EC" id="1.4.3.-" evidence="9"/>
<dbReference type="Gene3D" id="3.10.450.40">
    <property type="match status" value="2"/>
</dbReference>
<feature type="transmembrane region" description="Helical" evidence="11">
    <location>
        <begin position="7"/>
        <end position="29"/>
    </location>
</feature>
<dbReference type="GO" id="GO:0009308">
    <property type="term" value="P:amine metabolic process"/>
    <property type="evidence" value="ECO:0007669"/>
    <property type="project" value="UniProtKB-UniRule"/>
</dbReference>
<keyword evidence="11" id="KW-1133">Transmembrane helix</keyword>
<name>A0A9P6VK13_9HELO</name>
<gene>
    <name evidence="14" type="ORF">D0Z07_4041</name>
</gene>
<dbReference type="PRINTS" id="PR00766">
    <property type="entry name" value="CUDAOXIDASE"/>
</dbReference>
<protein>
    <recommendedName>
        <fullName evidence="9">Amine oxidase</fullName>
        <ecNumber evidence="9">1.4.3.-</ecNumber>
    </recommendedName>
</protein>
<evidence type="ECO:0000313" key="15">
    <source>
        <dbReference type="Proteomes" id="UP000785200"/>
    </source>
</evidence>
<keyword evidence="6 9" id="KW-0186">Copper</keyword>
<keyword evidence="11" id="KW-0812">Transmembrane</keyword>
<evidence type="ECO:0000256" key="6">
    <source>
        <dbReference type="ARBA" id="ARBA00023008"/>
    </source>
</evidence>
<dbReference type="InterPro" id="IPR036460">
    <property type="entry name" value="Cu_amine_oxidase_C_sf"/>
</dbReference>
<dbReference type="OrthoDB" id="3341590at2759"/>
<evidence type="ECO:0000256" key="8">
    <source>
        <dbReference type="PIRSR" id="PIRSR600269-51"/>
    </source>
</evidence>
<dbReference type="InterPro" id="IPR049948">
    <property type="entry name" value="Cu_Am_ox_TPQ-bd"/>
</dbReference>
<dbReference type="EMBL" id="VNKQ01000007">
    <property type="protein sequence ID" value="KAG0649626.1"/>
    <property type="molecule type" value="Genomic_DNA"/>
</dbReference>